<proteinExistence type="predicted"/>
<evidence type="ECO:0000313" key="2">
    <source>
        <dbReference type="EMBL" id="SHO52891.1"/>
    </source>
</evidence>
<dbReference type="Pfam" id="PF14130">
    <property type="entry name" value="Cap4_nuclease"/>
    <property type="match status" value="1"/>
</dbReference>
<gene>
    <name evidence="2" type="ORF">SAMN02745220_04824</name>
</gene>
<dbReference type="STRING" id="1121416.SAMN02745220_04824"/>
<dbReference type="RefSeq" id="WP_073616502.1">
    <property type="nucleotide sequence ID" value="NZ_FRFE01000042.1"/>
</dbReference>
<dbReference type="InterPro" id="IPR025382">
    <property type="entry name" value="Cap4-like_endonuclease_dom"/>
</dbReference>
<dbReference type="Proteomes" id="UP000184603">
    <property type="component" value="Unassembled WGS sequence"/>
</dbReference>
<reference evidence="2 3" key="1">
    <citation type="submission" date="2016-12" db="EMBL/GenBank/DDBJ databases">
        <authorList>
            <person name="Song W.-J."/>
            <person name="Kurnit D.M."/>
        </authorList>
    </citation>
    <scope>NUCLEOTIDE SEQUENCE [LARGE SCALE GENOMIC DNA]</scope>
    <source>
        <strain evidence="2 3">DSM 18488</strain>
    </source>
</reference>
<keyword evidence="3" id="KW-1185">Reference proteome</keyword>
<name>A0A1M7YJT0_9BACT</name>
<dbReference type="OrthoDB" id="6637739at2"/>
<feature type="domain" description="CD-NTase associated protein 4-like DNA endonuclease" evidence="1">
    <location>
        <begin position="11"/>
        <end position="234"/>
    </location>
</feature>
<sequence length="391" mass="44893">MLSTKKPREQSGRDTLARFGAQIRSAAIASLEILEGKEIDRVYCDLHDDFVVRKRKGTDFVYIFYQVKTKSPVNYQWKIFDLLGLKSRGNQDCDEKIDAIKSSFVGKLLLHTVVFEKACENVIFQTNIHIDQNLQSLVDDIESNKYENKHSKDLLAVFNACFCKELKDDLSEESIKEQLKKLQFHTDVQYVKLDNDDFDSYAKKSIFKYSEVELGHLEAKEILIKLLHLINKKSSGIIKNITPATIESEAAVSIDDLLSILSISKEAYNLLISSGDDKAIKSISIIQRSLEKANADPNIIEFCSKCKARWDIWTMNSRHEIHELHLKAIKDRVRHVFETHLNHYNSLRISLLQPFVDQLLNDLESSNLKYDLTHEILIGGLFSELVRVKSS</sequence>
<accession>A0A1M7YJT0</accession>
<evidence type="ECO:0000313" key="3">
    <source>
        <dbReference type="Proteomes" id="UP000184603"/>
    </source>
</evidence>
<organism evidence="2 3">
    <name type="scientific">Desulfopila aestuarii DSM 18488</name>
    <dbReference type="NCBI Taxonomy" id="1121416"/>
    <lineage>
        <taxon>Bacteria</taxon>
        <taxon>Pseudomonadati</taxon>
        <taxon>Thermodesulfobacteriota</taxon>
        <taxon>Desulfobulbia</taxon>
        <taxon>Desulfobulbales</taxon>
        <taxon>Desulfocapsaceae</taxon>
        <taxon>Desulfopila</taxon>
    </lineage>
</organism>
<dbReference type="GO" id="GO:0004518">
    <property type="term" value="F:nuclease activity"/>
    <property type="evidence" value="ECO:0007669"/>
    <property type="project" value="InterPro"/>
</dbReference>
<protein>
    <recommendedName>
        <fullName evidence="1">CD-NTase associated protein 4-like DNA endonuclease domain-containing protein</fullName>
    </recommendedName>
</protein>
<dbReference type="EMBL" id="FRFE01000042">
    <property type="protein sequence ID" value="SHO52891.1"/>
    <property type="molecule type" value="Genomic_DNA"/>
</dbReference>
<evidence type="ECO:0000259" key="1">
    <source>
        <dbReference type="Pfam" id="PF14130"/>
    </source>
</evidence>
<dbReference type="AlphaFoldDB" id="A0A1M7YJT0"/>